<proteinExistence type="predicted"/>
<name>A0A0A9QSD8_ARUDO</name>
<sequence length="60" mass="7141">MEAPRMVKARLKDLQKEHGSQMRGPFPRTNIKQMQTQRVLRIKLCHVSMIRKLLLRKGRT</sequence>
<organism evidence="1">
    <name type="scientific">Arundo donax</name>
    <name type="common">Giant reed</name>
    <name type="synonym">Donax arundinaceus</name>
    <dbReference type="NCBI Taxonomy" id="35708"/>
    <lineage>
        <taxon>Eukaryota</taxon>
        <taxon>Viridiplantae</taxon>
        <taxon>Streptophyta</taxon>
        <taxon>Embryophyta</taxon>
        <taxon>Tracheophyta</taxon>
        <taxon>Spermatophyta</taxon>
        <taxon>Magnoliopsida</taxon>
        <taxon>Liliopsida</taxon>
        <taxon>Poales</taxon>
        <taxon>Poaceae</taxon>
        <taxon>PACMAD clade</taxon>
        <taxon>Arundinoideae</taxon>
        <taxon>Arundineae</taxon>
        <taxon>Arundo</taxon>
    </lineage>
</organism>
<protein>
    <submittedName>
        <fullName evidence="1">Uncharacterized protein</fullName>
    </submittedName>
</protein>
<reference evidence="1" key="1">
    <citation type="submission" date="2014-09" db="EMBL/GenBank/DDBJ databases">
        <authorList>
            <person name="Magalhaes I.L.F."/>
            <person name="Oliveira U."/>
            <person name="Santos F.R."/>
            <person name="Vidigal T.H.D.A."/>
            <person name="Brescovit A.D."/>
            <person name="Santos A.J."/>
        </authorList>
    </citation>
    <scope>NUCLEOTIDE SEQUENCE</scope>
    <source>
        <tissue evidence="1">Shoot tissue taken approximately 20 cm above the soil surface</tissue>
    </source>
</reference>
<accession>A0A0A9QSD8</accession>
<dbReference type="EMBL" id="GBRH01279604">
    <property type="protein sequence ID" value="JAD18291.1"/>
    <property type="molecule type" value="Transcribed_RNA"/>
</dbReference>
<evidence type="ECO:0000313" key="1">
    <source>
        <dbReference type="EMBL" id="JAD18291.1"/>
    </source>
</evidence>
<dbReference type="AlphaFoldDB" id="A0A0A9QSD8"/>
<reference evidence="1" key="2">
    <citation type="journal article" date="2015" name="Data Brief">
        <title>Shoot transcriptome of the giant reed, Arundo donax.</title>
        <authorList>
            <person name="Barrero R.A."/>
            <person name="Guerrero F.D."/>
            <person name="Moolhuijzen P."/>
            <person name="Goolsby J.A."/>
            <person name="Tidwell J."/>
            <person name="Bellgard S.E."/>
            <person name="Bellgard M.I."/>
        </authorList>
    </citation>
    <scope>NUCLEOTIDE SEQUENCE</scope>
    <source>
        <tissue evidence="1">Shoot tissue taken approximately 20 cm above the soil surface</tissue>
    </source>
</reference>